<dbReference type="InterPro" id="IPR039426">
    <property type="entry name" value="TonB-dep_rcpt-like"/>
</dbReference>
<keyword evidence="3 8" id="KW-1134">Transmembrane beta strand</keyword>
<dbReference type="STRING" id="450378.GCA_001661675_00197"/>
<evidence type="ECO:0000259" key="12">
    <source>
        <dbReference type="Pfam" id="PF07715"/>
    </source>
</evidence>
<dbReference type="RefSeq" id="WP_083987486.1">
    <property type="nucleotide sequence ID" value="NZ_CP019602.1"/>
</dbReference>
<reference evidence="13 14" key="1">
    <citation type="submission" date="2017-01" db="EMBL/GenBank/DDBJ databases">
        <title>Complete genome sequence of esterase-producing bacterium Croceicoccus marinus E4A9.</title>
        <authorList>
            <person name="Wu Y.-H."/>
            <person name="Cheng H."/>
            <person name="Xu L."/>
            <person name="Huo Y.-Y."/>
            <person name="Wang C.-S."/>
            <person name="Xu X.-W."/>
        </authorList>
    </citation>
    <scope>NUCLEOTIDE SEQUENCE [LARGE SCALE GENOMIC DNA]</scope>
    <source>
        <strain evidence="13 14">E4A9</strain>
    </source>
</reference>
<evidence type="ECO:0000256" key="9">
    <source>
        <dbReference type="RuleBase" id="RU003357"/>
    </source>
</evidence>
<dbReference type="Gene3D" id="2.40.170.20">
    <property type="entry name" value="TonB-dependent receptor, beta-barrel domain"/>
    <property type="match status" value="1"/>
</dbReference>
<accession>A0A1Z1F884</accession>
<proteinExistence type="inferred from homology"/>
<dbReference type="Pfam" id="PF07715">
    <property type="entry name" value="Plug"/>
    <property type="match status" value="1"/>
</dbReference>
<keyword evidence="2 8" id="KW-0813">Transport</keyword>
<evidence type="ECO:0008006" key="15">
    <source>
        <dbReference type="Google" id="ProtNLM"/>
    </source>
</evidence>
<evidence type="ECO:0000256" key="3">
    <source>
        <dbReference type="ARBA" id="ARBA00022452"/>
    </source>
</evidence>
<protein>
    <recommendedName>
        <fullName evidence="15">TonB-dependent receptor</fullName>
    </recommendedName>
</protein>
<dbReference type="PANTHER" id="PTHR47234">
    <property type="match status" value="1"/>
</dbReference>
<keyword evidence="7 8" id="KW-0998">Cell outer membrane</keyword>
<keyword evidence="10" id="KW-0732">Signal</keyword>
<evidence type="ECO:0000256" key="6">
    <source>
        <dbReference type="ARBA" id="ARBA00023136"/>
    </source>
</evidence>
<evidence type="ECO:0000313" key="14">
    <source>
        <dbReference type="Proteomes" id="UP000195807"/>
    </source>
</evidence>
<comment type="subcellular location">
    <subcellularLocation>
        <location evidence="1 8">Cell outer membrane</location>
        <topology evidence="1 8">Multi-pass membrane protein</topology>
    </subcellularLocation>
</comment>
<dbReference type="InterPro" id="IPR012910">
    <property type="entry name" value="Plug_dom"/>
</dbReference>
<keyword evidence="6 8" id="KW-0472">Membrane</keyword>
<name>A0A1Z1F884_9SPHN</name>
<dbReference type="InterPro" id="IPR036942">
    <property type="entry name" value="Beta-barrel_TonB_sf"/>
</dbReference>
<keyword evidence="4 8" id="KW-0812">Transmembrane</keyword>
<dbReference type="InterPro" id="IPR000531">
    <property type="entry name" value="Beta-barrel_TonB"/>
</dbReference>
<evidence type="ECO:0000256" key="7">
    <source>
        <dbReference type="ARBA" id="ARBA00023237"/>
    </source>
</evidence>
<dbReference type="PANTHER" id="PTHR47234:SF3">
    <property type="entry name" value="SECRETIN_TONB SHORT N-TERMINAL DOMAIN-CONTAINING PROTEIN"/>
    <property type="match status" value="1"/>
</dbReference>
<dbReference type="Pfam" id="PF00593">
    <property type="entry name" value="TonB_dep_Rec_b-barrel"/>
    <property type="match status" value="1"/>
</dbReference>
<organism evidence="13 14">
    <name type="scientific">Croceicoccus marinus</name>
    <dbReference type="NCBI Taxonomy" id="450378"/>
    <lineage>
        <taxon>Bacteria</taxon>
        <taxon>Pseudomonadati</taxon>
        <taxon>Pseudomonadota</taxon>
        <taxon>Alphaproteobacteria</taxon>
        <taxon>Sphingomonadales</taxon>
        <taxon>Erythrobacteraceae</taxon>
        <taxon>Croceicoccus</taxon>
    </lineage>
</organism>
<dbReference type="GO" id="GO:0009279">
    <property type="term" value="C:cell outer membrane"/>
    <property type="evidence" value="ECO:0007669"/>
    <property type="project" value="UniProtKB-SubCell"/>
</dbReference>
<evidence type="ECO:0000256" key="2">
    <source>
        <dbReference type="ARBA" id="ARBA00022448"/>
    </source>
</evidence>
<evidence type="ECO:0000256" key="8">
    <source>
        <dbReference type="PROSITE-ProRule" id="PRU01360"/>
    </source>
</evidence>
<feature type="domain" description="TonB-dependent receptor plug" evidence="12">
    <location>
        <begin position="69"/>
        <end position="183"/>
    </location>
</feature>
<dbReference type="Proteomes" id="UP000195807">
    <property type="component" value="Chromosome"/>
</dbReference>
<dbReference type="OrthoDB" id="7614575at2"/>
<evidence type="ECO:0000256" key="10">
    <source>
        <dbReference type="SAM" id="SignalP"/>
    </source>
</evidence>
<comment type="similarity">
    <text evidence="8 9">Belongs to the TonB-dependent receptor family.</text>
</comment>
<feature type="domain" description="TonB-dependent receptor-like beta-barrel" evidence="11">
    <location>
        <begin position="383"/>
        <end position="891"/>
    </location>
</feature>
<dbReference type="EMBL" id="CP019602">
    <property type="protein sequence ID" value="ARU15008.1"/>
    <property type="molecule type" value="Genomic_DNA"/>
</dbReference>
<gene>
    <name evidence="13" type="ORF">A9D14_00985</name>
</gene>
<evidence type="ECO:0000256" key="1">
    <source>
        <dbReference type="ARBA" id="ARBA00004571"/>
    </source>
</evidence>
<evidence type="ECO:0000256" key="4">
    <source>
        <dbReference type="ARBA" id="ARBA00022692"/>
    </source>
</evidence>
<keyword evidence="14" id="KW-1185">Reference proteome</keyword>
<keyword evidence="5 9" id="KW-0798">TonB box</keyword>
<dbReference type="Gene3D" id="2.170.130.10">
    <property type="entry name" value="TonB-dependent receptor, plug domain"/>
    <property type="match status" value="1"/>
</dbReference>
<dbReference type="PROSITE" id="PS52016">
    <property type="entry name" value="TONB_DEPENDENT_REC_3"/>
    <property type="match status" value="1"/>
</dbReference>
<dbReference type="SUPFAM" id="SSF56935">
    <property type="entry name" value="Porins"/>
    <property type="match status" value="1"/>
</dbReference>
<sequence length="931" mass="99129">MIPTKAAMYLSASFAVLAATSPAAFAQVADETQTDTYAADEIAAAQNSDGSSMEAIIVSGSRVKRDGYSAPTPETVVGAAELQAKAPANLADVVNQLPALAGSSTPRQATVTVSSGSGGSNFLNLRGLGASRTLVLLDGRRVVGANVNGLVDVNTLPSALVSRIDVVTGGASAAYGSDAVTGVVNFVLDTRFTGLKLEGQTGITTYGDDFNYKVEGAYGTGFAGGRGHFIASATYSKVEGIREVGSRPWYDGQKIIPNPAYTSTNGEPQLINASDVNHSRAAFGGLITSGTLRGTQFGLNGAQSDFTFGTLSGPYMIGGTTSDLASFYALDIPLEQFTTFGRLSFEVNDAFQPFVEVNYGKAIADAPSAYNFHFGNITIQADNAFLPDDLRAQLQPGETSFSFGTLNPDLGRQYGRAKRELQRYVIGAQGDLGGSWSYEVYGQYGQTHVNTQVRNLEIKANYARAVDAVYDVNDNIVCRSTLTDPTNGCVPYNVFGYGLNGQDAIDYVTGASILDQKLEQYVGSASIQGEPAQTWAGPISFATGLEYRKEQVNGTADPISLVNGYFSANYKPSTGKYDVYEGFAEVVVPLLADSKLGESLDFNGAVRRTHYSTSGNVNTWKLGLTYQPISDIRFRAVRSRDIRAPNLNDLFQGGVVASAQTVNDPVIDAQQSGFTAITSGSPSLKPEIARSFSVGAVLTPSFLPGFSLSVDYYDIKISGAINTLTVQQIVDGCYAGNAVLCADVQRTGTTITNVYRRPVNINTEGLKGVDIDGAYVIPADIMGGTVTLRGRATYTDTRYIDDGSTRDEAAGENSGAVPKWRANGSVGFNNDDLGVIFTGRYVSPGKYDNAYTPAVLEDNSIPGAMYFDLSTTFKFEQGSMNGSFFVNVDNVFNKDPVIVSAISQPFLYAPINAQLYDTIGRSFRVGFRLKM</sequence>
<evidence type="ECO:0000256" key="5">
    <source>
        <dbReference type="ARBA" id="ARBA00023077"/>
    </source>
</evidence>
<evidence type="ECO:0000259" key="11">
    <source>
        <dbReference type="Pfam" id="PF00593"/>
    </source>
</evidence>
<evidence type="ECO:0000313" key="13">
    <source>
        <dbReference type="EMBL" id="ARU15008.1"/>
    </source>
</evidence>
<dbReference type="KEGG" id="cman:A9D14_00985"/>
<dbReference type="AlphaFoldDB" id="A0A1Z1F884"/>
<feature type="signal peptide" evidence="10">
    <location>
        <begin position="1"/>
        <end position="26"/>
    </location>
</feature>
<feature type="chain" id="PRO_5012577007" description="TonB-dependent receptor" evidence="10">
    <location>
        <begin position="27"/>
        <end position="931"/>
    </location>
</feature>
<dbReference type="InterPro" id="IPR037066">
    <property type="entry name" value="Plug_dom_sf"/>
</dbReference>